<organism evidence="1 2">
    <name type="scientific">Aphanomyces euteiches</name>
    <dbReference type="NCBI Taxonomy" id="100861"/>
    <lineage>
        <taxon>Eukaryota</taxon>
        <taxon>Sar</taxon>
        <taxon>Stramenopiles</taxon>
        <taxon>Oomycota</taxon>
        <taxon>Saprolegniomycetes</taxon>
        <taxon>Saprolegniales</taxon>
        <taxon>Verrucalvaceae</taxon>
        <taxon>Aphanomyces</taxon>
    </lineage>
</organism>
<accession>A0A6G0WM19</accession>
<protein>
    <submittedName>
        <fullName evidence="1">Uncharacterized protein</fullName>
    </submittedName>
</protein>
<dbReference type="Proteomes" id="UP000481153">
    <property type="component" value="Unassembled WGS sequence"/>
</dbReference>
<evidence type="ECO:0000313" key="2">
    <source>
        <dbReference type="Proteomes" id="UP000481153"/>
    </source>
</evidence>
<evidence type="ECO:0000313" key="1">
    <source>
        <dbReference type="EMBL" id="KAF0728367.1"/>
    </source>
</evidence>
<gene>
    <name evidence="1" type="ORF">Ae201684_013732</name>
</gene>
<dbReference type="EMBL" id="VJMJ01000178">
    <property type="protein sequence ID" value="KAF0728367.1"/>
    <property type="molecule type" value="Genomic_DNA"/>
</dbReference>
<dbReference type="AlphaFoldDB" id="A0A6G0WM19"/>
<proteinExistence type="predicted"/>
<name>A0A6G0WM19_9STRA</name>
<keyword evidence="2" id="KW-1185">Reference proteome</keyword>
<reference evidence="1 2" key="1">
    <citation type="submission" date="2019-07" db="EMBL/GenBank/DDBJ databases">
        <title>Genomics analysis of Aphanomyces spp. identifies a new class of oomycete effector associated with host adaptation.</title>
        <authorList>
            <person name="Gaulin E."/>
        </authorList>
    </citation>
    <scope>NUCLEOTIDE SEQUENCE [LARGE SCALE GENOMIC DNA]</scope>
    <source>
        <strain evidence="1 2">ATCC 201684</strain>
    </source>
</reference>
<dbReference type="VEuPathDB" id="FungiDB:AeMF1_007627"/>
<comment type="caution">
    <text evidence="1">The sequence shown here is derived from an EMBL/GenBank/DDBJ whole genome shotgun (WGS) entry which is preliminary data.</text>
</comment>
<sequence>MTDLPPHLVASYDRINAALEVAFDQPPPATGTLRVCVATEEEWNAFADCDGQVVHPNYLEWFADSGEIHIIEFESTPHGCYAAELSLQFHEEDIKVWLRCYGAATNSQGRRACADLSYGPSRRTPHSVLPPGVPIFADFRTIKIEIGVSQSWGMAPGQLDHKALATWAVMPGVEYVHCVKFDADFANAEYKLYGVRADPLEQLAPLPIVAPRTVVQFDGRRILGIPQGMALPVGFPRALPVDLYTPLQWAMC</sequence>